<reference evidence="14 15" key="1">
    <citation type="journal article" date="2021" name="Sci. Rep.">
        <title>Genome sequencing of the multicellular alga Astrephomene provides insights into convergent evolution of germ-soma differentiation.</title>
        <authorList>
            <person name="Yamashita S."/>
            <person name="Yamamoto K."/>
            <person name="Matsuzaki R."/>
            <person name="Suzuki S."/>
            <person name="Yamaguchi H."/>
            <person name="Hirooka S."/>
            <person name="Minakuchi Y."/>
            <person name="Miyagishima S."/>
            <person name="Kawachi M."/>
            <person name="Toyoda A."/>
            <person name="Nozaki H."/>
        </authorList>
    </citation>
    <scope>NUCLEOTIDE SEQUENCE [LARGE SCALE GENOMIC DNA]</scope>
    <source>
        <strain evidence="14 15">NIES-4017</strain>
    </source>
</reference>
<dbReference type="GO" id="GO:0008270">
    <property type="term" value="F:zinc ion binding"/>
    <property type="evidence" value="ECO:0007669"/>
    <property type="project" value="UniProtKB-KW"/>
</dbReference>
<dbReference type="Gene3D" id="3.90.70.10">
    <property type="entry name" value="Cysteine proteinases"/>
    <property type="match status" value="1"/>
</dbReference>
<dbReference type="SUPFAM" id="SSF54001">
    <property type="entry name" value="Cysteine proteinases"/>
    <property type="match status" value="1"/>
</dbReference>
<sequence length="449" mass="50952">MEQGGKPASDKTAYWKCIGKALFWPVILLLQAIKIYLLGCIFVYASRIGRGLLCGLCVCCSITYKDKSFPHNHTSIGEWKGKSPEEIDREVQWRRLGEVVAASSRTGAKLFAGAIEPSDICQGQLGDCWLLSALACLANQEGAVQQVFLTKEYNEYGKYRLRLYDAPKEAWVTLTVDDWIPCGSNGQPLFAKPNGDEAWVLLLEKAMAKFKGSYAKLDGGVMMWALECLTGDHVFRFNLNRKTGKWERCELVHHPKPEGGYDIRLRPTDDVLDSDEMFASMLFYNRKRSFISASTGGGDDTKAVNGIVQGHAYTICNVKLVDRFQLVQLRNPWGTFEWTGDWSDRSPLWEQFVKVKRALNFKPADDGTFWMEWKDVYTYYQSIDFCVRTTGFEDIALDLHEERPCSGPMLGCLEGCFRYWFCCLGVRALFFSHKARRFERPEPSGCAAC</sequence>
<dbReference type="EMBL" id="BMAR01000033">
    <property type="protein sequence ID" value="GFR49847.1"/>
    <property type="molecule type" value="Genomic_DNA"/>
</dbReference>
<dbReference type="CDD" id="cd00044">
    <property type="entry name" value="CysPc"/>
    <property type="match status" value="1"/>
</dbReference>
<evidence type="ECO:0000256" key="6">
    <source>
        <dbReference type="ARBA" id="ARBA00022771"/>
    </source>
</evidence>
<comment type="similarity">
    <text evidence="1">Belongs to the peptidase C2 family.</text>
</comment>
<dbReference type="InterPro" id="IPR022684">
    <property type="entry name" value="Calpain_cysteine_protease"/>
</dbReference>
<organism evidence="14 15">
    <name type="scientific">Astrephomene gubernaculifera</name>
    <dbReference type="NCBI Taxonomy" id="47775"/>
    <lineage>
        <taxon>Eukaryota</taxon>
        <taxon>Viridiplantae</taxon>
        <taxon>Chlorophyta</taxon>
        <taxon>core chlorophytes</taxon>
        <taxon>Chlorophyceae</taxon>
        <taxon>CS clade</taxon>
        <taxon>Chlamydomonadales</taxon>
        <taxon>Astrephomenaceae</taxon>
        <taxon>Astrephomene</taxon>
    </lineage>
</organism>
<evidence type="ECO:0000256" key="12">
    <source>
        <dbReference type="SAM" id="Phobius"/>
    </source>
</evidence>
<evidence type="ECO:0000313" key="14">
    <source>
        <dbReference type="EMBL" id="GFR49847.1"/>
    </source>
</evidence>
<evidence type="ECO:0000256" key="4">
    <source>
        <dbReference type="ARBA" id="ARBA00022723"/>
    </source>
</evidence>
<keyword evidence="15" id="KW-1185">Reference proteome</keyword>
<evidence type="ECO:0000259" key="13">
    <source>
        <dbReference type="PROSITE" id="PS50203"/>
    </source>
</evidence>
<dbReference type="InterPro" id="IPR000169">
    <property type="entry name" value="Pept_cys_AS"/>
</dbReference>
<keyword evidence="12" id="KW-1133">Transmembrane helix</keyword>
<proteinExistence type="inferred from homology"/>
<dbReference type="PRINTS" id="PR00704">
    <property type="entry name" value="CALPAIN"/>
</dbReference>
<keyword evidence="6" id="KW-0863">Zinc-finger</keyword>
<keyword evidence="5" id="KW-0677">Repeat</keyword>
<evidence type="ECO:0000256" key="9">
    <source>
        <dbReference type="ARBA" id="ARBA00022833"/>
    </source>
</evidence>
<dbReference type="PANTHER" id="PTHR10183:SF379">
    <property type="entry name" value="CALPAIN-5"/>
    <property type="match status" value="1"/>
</dbReference>
<accession>A0AAD3DZ18</accession>
<keyword evidence="9" id="KW-0862">Zinc</keyword>
<evidence type="ECO:0000256" key="10">
    <source>
        <dbReference type="PIRSR" id="PIRSR622684-1"/>
    </source>
</evidence>
<dbReference type="Proteomes" id="UP001054857">
    <property type="component" value="Unassembled WGS sequence"/>
</dbReference>
<feature type="transmembrane region" description="Helical" evidence="12">
    <location>
        <begin position="21"/>
        <end position="45"/>
    </location>
</feature>
<dbReference type="AlphaFoldDB" id="A0AAD3DZ18"/>
<feature type="active site" evidence="10 11">
    <location>
        <position position="311"/>
    </location>
</feature>
<dbReference type="Pfam" id="PF00648">
    <property type="entry name" value="Peptidase_C2"/>
    <property type="match status" value="1"/>
</dbReference>
<dbReference type="InterPro" id="IPR001300">
    <property type="entry name" value="Peptidase_C2_calpain_cat"/>
</dbReference>
<evidence type="ECO:0000256" key="8">
    <source>
        <dbReference type="ARBA" id="ARBA00022807"/>
    </source>
</evidence>
<dbReference type="GO" id="GO:0006508">
    <property type="term" value="P:proteolysis"/>
    <property type="evidence" value="ECO:0007669"/>
    <property type="project" value="UniProtKB-KW"/>
</dbReference>
<keyword evidence="12" id="KW-0812">Transmembrane</keyword>
<dbReference type="InterPro" id="IPR038765">
    <property type="entry name" value="Papain-like_cys_pep_sf"/>
</dbReference>
<comment type="caution">
    <text evidence="14">The sequence shown here is derived from an EMBL/GenBank/DDBJ whole genome shotgun (WGS) entry which is preliminary data.</text>
</comment>
<evidence type="ECO:0000256" key="1">
    <source>
        <dbReference type="ARBA" id="ARBA00007623"/>
    </source>
</evidence>
<dbReference type="GO" id="GO:0004198">
    <property type="term" value="F:calcium-dependent cysteine-type endopeptidase activity"/>
    <property type="evidence" value="ECO:0007669"/>
    <property type="project" value="InterPro"/>
</dbReference>
<dbReference type="FunFam" id="3.90.70.10:FF:000010">
    <property type="entry name" value="Calpain 15"/>
    <property type="match status" value="1"/>
</dbReference>
<evidence type="ECO:0000256" key="3">
    <source>
        <dbReference type="ARBA" id="ARBA00022670"/>
    </source>
</evidence>
<evidence type="ECO:0000256" key="5">
    <source>
        <dbReference type="ARBA" id="ARBA00022737"/>
    </source>
</evidence>
<keyword evidence="8 11" id="KW-0788">Thiol protease</keyword>
<evidence type="ECO:0000256" key="2">
    <source>
        <dbReference type="ARBA" id="ARBA00022553"/>
    </source>
</evidence>
<keyword evidence="12" id="KW-0472">Membrane</keyword>
<dbReference type="PROSITE" id="PS50203">
    <property type="entry name" value="CALPAIN_CAT"/>
    <property type="match status" value="1"/>
</dbReference>
<keyword evidence="2" id="KW-0597">Phosphoprotein</keyword>
<dbReference type="PANTHER" id="PTHR10183">
    <property type="entry name" value="CALPAIN"/>
    <property type="match status" value="1"/>
</dbReference>
<feature type="active site" evidence="10 11">
    <location>
        <position position="331"/>
    </location>
</feature>
<name>A0AAD3DZ18_9CHLO</name>
<keyword evidence="7 11" id="KW-0378">Hydrolase</keyword>
<keyword evidence="3 11" id="KW-0645">Protease</keyword>
<keyword evidence="4" id="KW-0479">Metal-binding</keyword>
<feature type="domain" description="Calpain catalytic" evidence="13">
    <location>
        <begin position="63"/>
        <end position="389"/>
    </location>
</feature>
<feature type="active site" evidence="10 11">
    <location>
        <position position="128"/>
    </location>
</feature>
<gene>
    <name evidence="14" type="ORF">Agub_g11947</name>
</gene>
<dbReference type="PROSITE" id="PS00139">
    <property type="entry name" value="THIOL_PROTEASE_CYS"/>
    <property type="match status" value="1"/>
</dbReference>
<evidence type="ECO:0000313" key="15">
    <source>
        <dbReference type="Proteomes" id="UP001054857"/>
    </source>
</evidence>
<dbReference type="SMART" id="SM00230">
    <property type="entry name" value="CysPc"/>
    <property type="match status" value="1"/>
</dbReference>
<protein>
    <recommendedName>
        <fullName evidence="13">Calpain catalytic domain-containing protein</fullName>
    </recommendedName>
</protein>
<evidence type="ECO:0000256" key="11">
    <source>
        <dbReference type="PROSITE-ProRule" id="PRU00239"/>
    </source>
</evidence>
<evidence type="ECO:0000256" key="7">
    <source>
        <dbReference type="ARBA" id="ARBA00022801"/>
    </source>
</evidence>